<comment type="caution">
    <text evidence="3">The sequence shown here is derived from an EMBL/GenBank/DDBJ whole genome shotgun (WGS) entry which is preliminary data.</text>
</comment>
<evidence type="ECO:0000256" key="2">
    <source>
        <dbReference type="SAM" id="Phobius"/>
    </source>
</evidence>
<dbReference type="EMBL" id="LQBL01000022">
    <property type="protein sequence ID" value="KUG55638.1"/>
    <property type="molecule type" value="Genomic_DNA"/>
</dbReference>
<protein>
    <submittedName>
        <fullName evidence="3">Uncharacterized protein</fullName>
    </submittedName>
</protein>
<dbReference type="STRING" id="767452.AVL62_04840"/>
<dbReference type="Proteomes" id="UP000054837">
    <property type="component" value="Unassembled WGS sequence"/>
</dbReference>
<sequence length="166" mass="18171">MWFTLASMFVGLTLAMLLFQRFLSGESWGSALFFSLVYASVFVLLWGWGESRRRRRRRHVAGITSLERGVVTAKDGRRLTVRGDEREVSWRAEAALGIGEGDSVWAAPRIAPGERIVLVRATPTHGLLQDVLGPRTEAVAANAATPHQPSADPPPPTDGTERGHTP</sequence>
<keyword evidence="2" id="KW-0472">Membrane</keyword>
<dbReference type="AlphaFoldDB" id="A0A0W8I8B2"/>
<evidence type="ECO:0000313" key="3">
    <source>
        <dbReference type="EMBL" id="KUG55638.1"/>
    </source>
</evidence>
<evidence type="ECO:0000256" key="1">
    <source>
        <dbReference type="SAM" id="MobiDB-lite"/>
    </source>
</evidence>
<proteinExistence type="predicted"/>
<organism evidence="3 4">
    <name type="scientific">Serinicoccus chungangensis</name>
    <dbReference type="NCBI Taxonomy" id="767452"/>
    <lineage>
        <taxon>Bacteria</taxon>
        <taxon>Bacillati</taxon>
        <taxon>Actinomycetota</taxon>
        <taxon>Actinomycetes</taxon>
        <taxon>Micrococcales</taxon>
        <taxon>Ornithinimicrobiaceae</taxon>
        <taxon>Serinicoccus</taxon>
    </lineage>
</organism>
<accession>A0A0W8I8B2</accession>
<feature type="region of interest" description="Disordered" evidence="1">
    <location>
        <begin position="137"/>
        <end position="166"/>
    </location>
</feature>
<reference evidence="3 4" key="1">
    <citation type="submission" date="2015-12" db="EMBL/GenBank/DDBJ databases">
        <title>Serinicoccus chungangenesis strain CD08_5 genome sequencing and assembly.</title>
        <authorList>
            <person name="Chander A.M."/>
            <person name="Kaur G."/>
            <person name="Nair G.R."/>
            <person name="Dhawan D.K."/>
            <person name="Kochhar R.K."/>
            <person name="Mayilraj S."/>
            <person name="Bhadada S.K."/>
        </authorList>
    </citation>
    <scope>NUCLEOTIDE SEQUENCE [LARGE SCALE GENOMIC DNA]</scope>
    <source>
        <strain evidence="3 4">CD08_5</strain>
    </source>
</reference>
<keyword evidence="2" id="KW-0812">Transmembrane</keyword>
<evidence type="ECO:0000313" key="4">
    <source>
        <dbReference type="Proteomes" id="UP000054837"/>
    </source>
</evidence>
<keyword evidence="4" id="KW-1185">Reference proteome</keyword>
<name>A0A0W8I8B2_9MICO</name>
<gene>
    <name evidence="3" type="ORF">AVL62_04840</name>
</gene>
<feature type="transmembrane region" description="Helical" evidence="2">
    <location>
        <begin position="29"/>
        <end position="48"/>
    </location>
</feature>
<keyword evidence="2" id="KW-1133">Transmembrane helix</keyword>